<dbReference type="InterPro" id="IPR001816">
    <property type="entry name" value="Transl_elong_EFTs/EF1B"/>
</dbReference>
<gene>
    <name evidence="6" type="primary">TSF1</name>
    <name evidence="8" type="ORF">OE88DRAFT_1658497</name>
</gene>
<evidence type="ECO:0000313" key="9">
    <source>
        <dbReference type="Proteomes" id="UP000305948"/>
    </source>
</evidence>
<evidence type="ECO:0000256" key="5">
    <source>
        <dbReference type="ARBA" id="ARBA00023128"/>
    </source>
</evidence>
<name>A0A5C3NE73_9AGAM</name>
<dbReference type="InterPro" id="IPR009060">
    <property type="entry name" value="UBA-like_sf"/>
</dbReference>
<keyword evidence="2 6" id="KW-0251">Elongation factor</keyword>
<evidence type="ECO:0000256" key="1">
    <source>
        <dbReference type="ARBA" id="ARBA00005532"/>
    </source>
</evidence>
<evidence type="ECO:0000313" key="8">
    <source>
        <dbReference type="EMBL" id="TFK51841.1"/>
    </source>
</evidence>
<dbReference type="CDD" id="cd14275">
    <property type="entry name" value="UBA_EF-Ts"/>
    <property type="match status" value="1"/>
</dbReference>
<evidence type="ECO:0000256" key="4">
    <source>
        <dbReference type="ARBA" id="ARBA00022946"/>
    </source>
</evidence>
<dbReference type="SUPFAM" id="SSF46934">
    <property type="entry name" value="UBA-like"/>
    <property type="match status" value="1"/>
</dbReference>
<comment type="subcellular location">
    <subcellularLocation>
        <location evidence="6">Mitochondrion</location>
    </subcellularLocation>
</comment>
<protein>
    <recommendedName>
        <fullName evidence="6">Elongation factor Ts, mitochondrial</fullName>
        <shortName evidence="6">EF-Ts</shortName>
        <shortName evidence="6">EF-TsMt</shortName>
    </recommendedName>
</protein>
<dbReference type="InterPro" id="IPR036402">
    <property type="entry name" value="EF-Ts_dimer_sf"/>
</dbReference>
<proteinExistence type="inferred from homology"/>
<dbReference type="PANTHER" id="PTHR11741">
    <property type="entry name" value="ELONGATION FACTOR TS"/>
    <property type="match status" value="1"/>
</dbReference>
<dbReference type="HAMAP" id="MF_00050">
    <property type="entry name" value="EF_Ts"/>
    <property type="match status" value="1"/>
</dbReference>
<keyword evidence="9" id="KW-1185">Reference proteome</keyword>
<dbReference type="STRING" id="5364.A0A5C3NE73"/>
<sequence length="340" mass="36701">MLRSCRRTSLLYSAPRFYSSEAPGKPNLKLVAELRKLTEVSVTKAREALTATNNDVKAALEWLEQDLIATGAKKAAKLEGRTANEGLIGVCVLANGSGSGRGGARASMVELNCETDFVGRNELFGKLLADIAHTAAFISEPADTDDLLVPCALDLLNDAPLISHSDPQATSRATVSSAIRDTIAKVGEKISLRRAVAVAREPFAARDLGLRVGSYVHGSVGVPTQGRIGSLALLALKSDGLREVLAKPEFMTDLEKLERSIARQIVGFDTRMIQSPTGEETETALYQQPFMMFADNPNGETVEQVLRRWANERSLTEGLEVIEFRKWTVGGEEVSSTPSA</sequence>
<dbReference type="SUPFAM" id="SSF54713">
    <property type="entry name" value="Elongation factor Ts (EF-Ts), dimerisation domain"/>
    <property type="match status" value="2"/>
</dbReference>
<evidence type="ECO:0000259" key="7">
    <source>
        <dbReference type="Pfam" id="PF00889"/>
    </source>
</evidence>
<dbReference type="OrthoDB" id="277235at2759"/>
<dbReference type="Gene3D" id="3.30.479.20">
    <property type="entry name" value="Elongation factor Ts, dimerisation domain"/>
    <property type="match status" value="2"/>
</dbReference>
<dbReference type="Pfam" id="PF00889">
    <property type="entry name" value="EF_TS"/>
    <property type="match status" value="1"/>
</dbReference>
<feature type="domain" description="Translation elongation factor EFTs/EF1B dimerisation" evidence="7">
    <location>
        <begin position="106"/>
        <end position="273"/>
    </location>
</feature>
<keyword evidence="4" id="KW-0809">Transit peptide</keyword>
<dbReference type="InterPro" id="IPR014039">
    <property type="entry name" value="Transl_elong_EFTs/EF1B_dimer"/>
</dbReference>
<dbReference type="GO" id="GO:0003746">
    <property type="term" value="F:translation elongation factor activity"/>
    <property type="evidence" value="ECO:0007669"/>
    <property type="project" value="UniProtKB-UniRule"/>
</dbReference>
<accession>A0A5C3NE73</accession>
<dbReference type="EMBL" id="ML213510">
    <property type="protein sequence ID" value="TFK51841.1"/>
    <property type="molecule type" value="Genomic_DNA"/>
</dbReference>
<keyword evidence="3 6" id="KW-0648">Protein biosynthesis</keyword>
<dbReference type="GO" id="GO:0005739">
    <property type="term" value="C:mitochondrion"/>
    <property type="evidence" value="ECO:0007669"/>
    <property type="project" value="UniProtKB-SubCell"/>
</dbReference>
<evidence type="ECO:0000256" key="3">
    <source>
        <dbReference type="ARBA" id="ARBA00022917"/>
    </source>
</evidence>
<dbReference type="PANTHER" id="PTHR11741:SF0">
    <property type="entry name" value="ELONGATION FACTOR TS, MITOCHONDRIAL"/>
    <property type="match status" value="1"/>
</dbReference>
<reference evidence="8 9" key="1">
    <citation type="journal article" date="2019" name="Nat. Ecol. Evol.">
        <title>Megaphylogeny resolves global patterns of mushroom evolution.</title>
        <authorList>
            <person name="Varga T."/>
            <person name="Krizsan K."/>
            <person name="Foldi C."/>
            <person name="Dima B."/>
            <person name="Sanchez-Garcia M."/>
            <person name="Sanchez-Ramirez S."/>
            <person name="Szollosi G.J."/>
            <person name="Szarkandi J.G."/>
            <person name="Papp V."/>
            <person name="Albert L."/>
            <person name="Andreopoulos W."/>
            <person name="Angelini C."/>
            <person name="Antonin V."/>
            <person name="Barry K.W."/>
            <person name="Bougher N.L."/>
            <person name="Buchanan P."/>
            <person name="Buyck B."/>
            <person name="Bense V."/>
            <person name="Catcheside P."/>
            <person name="Chovatia M."/>
            <person name="Cooper J."/>
            <person name="Damon W."/>
            <person name="Desjardin D."/>
            <person name="Finy P."/>
            <person name="Geml J."/>
            <person name="Haridas S."/>
            <person name="Hughes K."/>
            <person name="Justo A."/>
            <person name="Karasinski D."/>
            <person name="Kautmanova I."/>
            <person name="Kiss B."/>
            <person name="Kocsube S."/>
            <person name="Kotiranta H."/>
            <person name="LaButti K.M."/>
            <person name="Lechner B.E."/>
            <person name="Liimatainen K."/>
            <person name="Lipzen A."/>
            <person name="Lukacs Z."/>
            <person name="Mihaltcheva S."/>
            <person name="Morgado L.N."/>
            <person name="Niskanen T."/>
            <person name="Noordeloos M.E."/>
            <person name="Ohm R.A."/>
            <person name="Ortiz-Santana B."/>
            <person name="Ovrebo C."/>
            <person name="Racz N."/>
            <person name="Riley R."/>
            <person name="Savchenko A."/>
            <person name="Shiryaev A."/>
            <person name="Soop K."/>
            <person name="Spirin V."/>
            <person name="Szebenyi C."/>
            <person name="Tomsovsky M."/>
            <person name="Tulloss R.E."/>
            <person name="Uehling J."/>
            <person name="Grigoriev I.V."/>
            <person name="Vagvolgyi C."/>
            <person name="Papp T."/>
            <person name="Martin F.M."/>
            <person name="Miettinen O."/>
            <person name="Hibbett D.S."/>
            <person name="Nagy L.G."/>
        </authorList>
    </citation>
    <scope>NUCLEOTIDE SEQUENCE [LARGE SCALE GENOMIC DNA]</scope>
    <source>
        <strain evidence="8 9">OMC1185</strain>
    </source>
</reference>
<dbReference type="GO" id="GO:0070125">
    <property type="term" value="P:mitochondrial translational elongation"/>
    <property type="evidence" value="ECO:0007669"/>
    <property type="project" value="TreeGrafter"/>
</dbReference>
<dbReference type="Proteomes" id="UP000305948">
    <property type="component" value="Unassembled WGS sequence"/>
</dbReference>
<comment type="function">
    <text evidence="6">Associates with the EF-Tu.GDP complex and induces the exchange of GDP to GTP. It remains bound to the aminoacyl-tRNA.EF-Tu.GTP complex up to the GTP hydrolysis stage on the ribosome.</text>
</comment>
<dbReference type="Gene3D" id="1.10.8.10">
    <property type="entry name" value="DNA helicase RuvA subunit, C-terminal domain"/>
    <property type="match status" value="1"/>
</dbReference>
<evidence type="ECO:0000256" key="6">
    <source>
        <dbReference type="HAMAP-Rule" id="MF_03135"/>
    </source>
</evidence>
<comment type="similarity">
    <text evidence="1 6">Belongs to the EF-Ts family.</text>
</comment>
<evidence type="ECO:0000256" key="2">
    <source>
        <dbReference type="ARBA" id="ARBA00022768"/>
    </source>
</evidence>
<organism evidence="8 9">
    <name type="scientific">Heliocybe sulcata</name>
    <dbReference type="NCBI Taxonomy" id="5364"/>
    <lineage>
        <taxon>Eukaryota</taxon>
        <taxon>Fungi</taxon>
        <taxon>Dikarya</taxon>
        <taxon>Basidiomycota</taxon>
        <taxon>Agaricomycotina</taxon>
        <taxon>Agaricomycetes</taxon>
        <taxon>Gloeophyllales</taxon>
        <taxon>Gloeophyllaceae</taxon>
        <taxon>Heliocybe</taxon>
    </lineage>
</organism>
<dbReference type="AlphaFoldDB" id="A0A5C3NE73"/>
<keyword evidence="5 6" id="KW-0496">Mitochondrion</keyword>